<feature type="transmembrane region" description="Helical" evidence="1">
    <location>
        <begin position="79"/>
        <end position="99"/>
    </location>
</feature>
<dbReference type="InterPro" id="IPR050879">
    <property type="entry name" value="Acyltransferase_3"/>
</dbReference>
<name>A0AAN1NVH5_9GAMM</name>
<feature type="transmembrane region" description="Helical" evidence="1">
    <location>
        <begin position="16"/>
        <end position="32"/>
    </location>
</feature>
<evidence type="ECO:0000256" key="1">
    <source>
        <dbReference type="SAM" id="Phobius"/>
    </source>
</evidence>
<gene>
    <name evidence="4" type="ORF">C9381_22270</name>
</gene>
<dbReference type="Proteomes" id="UP000241538">
    <property type="component" value="Plasmid pPV989-94"/>
</dbReference>
<sequence length="674" mass="76130">MPNKILTDTYRKDIDGLRALAVVLVILFHAGISQIASGFIGVDIFFAISGFLITGIIVKQREKGIFGLANFFVHRLWRIQPAFITMSLATLIATFYLYLPDDFLAYLHSSYYNALLLSNQFFARQSAAYASPAADLFPLLHTWSLAIEWQWYLFLPLGILLSGAILRLKSIQKVISNPANALAAVWFILTPLAAALALIIASREADTAYYSLLTRIFEFMVGGAAFFLTRYIRSVPSAVSNCTGILSLAVLLYIAIHPDVIGFYPNLYALLVVTASALLMFTGTYGNSIASKLLSLTPIAFTGRISYSLYLWHWPVLAITRYLGYDLTGFTLLLCLTLTVLLSLISYYLVEQPCRRLRWPLKYTIPLLIIVPIIIFNAVFKFAENRDGMPGRFGVEYDRMAHNISAGLAQAGHRPDCLDGSQNADKCMFGDLKGQKTALMIGDSHSNHFWGFFDVLAKDAQIQMTALSTALCLALPDTYLYDWWSFRNQTFDKCHENTAKYYDLIAKNHYDYVILGQVWEWYVSGPHVINHPGDERSDALTKERFNVAIRQALKAIIASGARPVIIRTVAPMPVNYQSCIRHHVIFREPYRQDECDNQNPKSPEKEWTLPLFDQLQKEFPTLIVIDPKKVQCENSYCITALDGTPLYRDVGHLNDFASYKFGQEYLRKFGNPLN</sequence>
<keyword evidence="1" id="KW-0812">Transmembrane</keyword>
<dbReference type="Pfam" id="PF01757">
    <property type="entry name" value="Acyl_transf_3"/>
    <property type="match status" value="1"/>
</dbReference>
<dbReference type="RefSeq" id="WP_107320537.1">
    <property type="nucleotide sequence ID" value="NZ_CP028352.1"/>
</dbReference>
<feature type="transmembrane region" description="Helical" evidence="1">
    <location>
        <begin position="330"/>
        <end position="349"/>
    </location>
</feature>
<feature type="transmembrane region" description="Helical" evidence="1">
    <location>
        <begin position="149"/>
        <end position="168"/>
    </location>
</feature>
<keyword evidence="4" id="KW-0808">Transferase</keyword>
<proteinExistence type="predicted"/>
<evidence type="ECO:0000313" key="4">
    <source>
        <dbReference type="EMBL" id="AVV39962.1"/>
    </source>
</evidence>
<dbReference type="AlphaFoldDB" id="A0AAN1NVH5"/>
<evidence type="ECO:0000259" key="2">
    <source>
        <dbReference type="Pfam" id="PF01757"/>
    </source>
</evidence>
<feature type="transmembrane region" description="Helical" evidence="1">
    <location>
        <begin position="38"/>
        <end position="58"/>
    </location>
</feature>
<feature type="domain" description="SGNH" evidence="3">
    <location>
        <begin position="421"/>
        <end position="665"/>
    </location>
</feature>
<organism evidence="4 5">
    <name type="scientific">Pantoea vagans</name>
    <dbReference type="NCBI Taxonomy" id="470934"/>
    <lineage>
        <taxon>Bacteria</taxon>
        <taxon>Pseudomonadati</taxon>
        <taxon>Pseudomonadota</taxon>
        <taxon>Gammaproteobacteria</taxon>
        <taxon>Enterobacterales</taxon>
        <taxon>Erwiniaceae</taxon>
        <taxon>Pantoea</taxon>
    </lineage>
</organism>
<feature type="transmembrane region" description="Helical" evidence="1">
    <location>
        <begin position="262"/>
        <end position="281"/>
    </location>
</feature>
<dbReference type="GO" id="GO:0016747">
    <property type="term" value="F:acyltransferase activity, transferring groups other than amino-acyl groups"/>
    <property type="evidence" value="ECO:0007669"/>
    <property type="project" value="InterPro"/>
</dbReference>
<protein>
    <submittedName>
        <fullName evidence="4">Acyltransferase</fullName>
    </submittedName>
</protein>
<geneLocation type="plasmid" evidence="5">
    <name>ppv989-94</name>
</geneLocation>
<keyword evidence="4" id="KW-0614">Plasmid</keyword>
<dbReference type="PANTHER" id="PTHR23028:SF53">
    <property type="entry name" value="ACYL_TRANSF_3 DOMAIN-CONTAINING PROTEIN"/>
    <property type="match status" value="1"/>
</dbReference>
<reference evidence="4 5" key="1">
    <citation type="journal article" date="2018" name="Int J Genomics">
        <title>Comparative Genomics Analysis of Plasmid pPV989-94 from a Clinical Isolate of Pantoea vagans PV989.</title>
        <authorList>
            <person name="Xu L."/>
            <person name="Yin M."/>
            <person name="Zhu T."/>
            <person name="Lu J."/>
            <person name="Bao Q."/>
        </authorList>
    </citation>
    <scope>NUCLEOTIDE SEQUENCE [LARGE SCALE GENOMIC DNA]</scope>
    <source>
        <strain evidence="4 5">PV989</strain>
    </source>
</reference>
<keyword evidence="4" id="KW-0012">Acyltransferase</keyword>
<dbReference type="Pfam" id="PF19040">
    <property type="entry name" value="SGNH"/>
    <property type="match status" value="1"/>
</dbReference>
<evidence type="ECO:0000259" key="3">
    <source>
        <dbReference type="Pfam" id="PF19040"/>
    </source>
</evidence>
<dbReference type="GO" id="GO:0009103">
    <property type="term" value="P:lipopolysaccharide biosynthetic process"/>
    <property type="evidence" value="ECO:0007669"/>
    <property type="project" value="TreeGrafter"/>
</dbReference>
<keyword evidence="1" id="KW-0472">Membrane</keyword>
<dbReference type="InterPro" id="IPR002656">
    <property type="entry name" value="Acyl_transf_3_dom"/>
</dbReference>
<dbReference type="GO" id="GO:0016020">
    <property type="term" value="C:membrane"/>
    <property type="evidence" value="ECO:0007669"/>
    <property type="project" value="TreeGrafter"/>
</dbReference>
<feature type="transmembrane region" description="Helical" evidence="1">
    <location>
        <begin position="207"/>
        <end position="228"/>
    </location>
</feature>
<feature type="transmembrane region" description="Helical" evidence="1">
    <location>
        <begin position="235"/>
        <end position="256"/>
    </location>
</feature>
<accession>A0AAN1NVH5</accession>
<keyword evidence="1" id="KW-1133">Transmembrane helix</keyword>
<dbReference type="InterPro" id="IPR043968">
    <property type="entry name" value="SGNH"/>
</dbReference>
<dbReference type="EMBL" id="CP028352">
    <property type="protein sequence ID" value="AVV39962.1"/>
    <property type="molecule type" value="Genomic_DNA"/>
</dbReference>
<feature type="domain" description="Acyltransferase 3" evidence="2">
    <location>
        <begin position="12"/>
        <end position="345"/>
    </location>
</feature>
<dbReference type="PANTHER" id="PTHR23028">
    <property type="entry name" value="ACETYLTRANSFERASE"/>
    <property type="match status" value="1"/>
</dbReference>
<feature type="transmembrane region" description="Helical" evidence="1">
    <location>
        <begin position="180"/>
        <end position="201"/>
    </location>
</feature>
<evidence type="ECO:0000313" key="5">
    <source>
        <dbReference type="Proteomes" id="UP000241538"/>
    </source>
</evidence>
<feature type="transmembrane region" description="Helical" evidence="1">
    <location>
        <begin position="293"/>
        <end position="310"/>
    </location>
</feature>
<feature type="transmembrane region" description="Helical" evidence="1">
    <location>
        <begin position="361"/>
        <end position="380"/>
    </location>
</feature>